<evidence type="ECO:0000313" key="2">
    <source>
        <dbReference type="EMBL" id="KAK5994185.1"/>
    </source>
</evidence>
<dbReference type="InterPro" id="IPR052078">
    <property type="entry name" value="Trehalose_Metab_GTase"/>
</dbReference>
<comment type="caution">
    <text evidence="2">The sequence shown here is derived from an EMBL/GenBank/DDBJ whole genome shotgun (WGS) entry which is preliminary data.</text>
</comment>
<evidence type="ECO:0000313" key="3">
    <source>
        <dbReference type="Proteomes" id="UP001338125"/>
    </source>
</evidence>
<proteinExistence type="predicted"/>
<dbReference type="EMBL" id="JAVFKD010000012">
    <property type="protein sequence ID" value="KAK5994185.1"/>
    <property type="molecule type" value="Genomic_DNA"/>
</dbReference>
<accession>A0ABR0SR38</accession>
<keyword evidence="1" id="KW-0732">Signal</keyword>
<keyword evidence="3" id="KW-1185">Reference proteome</keyword>
<feature type="signal peptide" evidence="1">
    <location>
        <begin position="1"/>
        <end position="20"/>
    </location>
</feature>
<dbReference type="PANTHER" id="PTHR47779">
    <property type="entry name" value="SYNTHASE (CCG-9), PUTATIVE (AFU_ORTHOLOGUE AFUA_3G12100)-RELATED"/>
    <property type="match status" value="1"/>
</dbReference>
<protein>
    <submittedName>
        <fullName evidence="2">Trehalose phosphorylase</fullName>
    </submittedName>
</protein>
<organism evidence="2 3">
    <name type="scientific">Cladobotryum mycophilum</name>
    <dbReference type="NCBI Taxonomy" id="491253"/>
    <lineage>
        <taxon>Eukaryota</taxon>
        <taxon>Fungi</taxon>
        <taxon>Dikarya</taxon>
        <taxon>Ascomycota</taxon>
        <taxon>Pezizomycotina</taxon>
        <taxon>Sordariomycetes</taxon>
        <taxon>Hypocreomycetidae</taxon>
        <taxon>Hypocreales</taxon>
        <taxon>Hypocreaceae</taxon>
        <taxon>Cladobotryum</taxon>
    </lineage>
</organism>
<dbReference type="Proteomes" id="UP001338125">
    <property type="component" value="Unassembled WGS sequence"/>
</dbReference>
<reference evidence="2 3" key="1">
    <citation type="submission" date="2024-01" db="EMBL/GenBank/DDBJ databases">
        <title>Complete genome of Cladobotryum mycophilum ATHUM6906.</title>
        <authorList>
            <person name="Christinaki A.C."/>
            <person name="Myridakis A.I."/>
            <person name="Kouvelis V.N."/>
        </authorList>
    </citation>
    <scope>NUCLEOTIDE SEQUENCE [LARGE SCALE GENOMIC DNA]</scope>
    <source>
        <strain evidence="2 3">ATHUM6906</strain>
    </source>
</reference>
<gene>
    <name evidence="2" type="ORF">PT974_07628</name>
</gene>
<name>A0ABR0SR38_9HYPO</name>
<feature type="chain" id="PRO_5045200480" evidence="1">
    <location>
        <begin position="21"/>
        <end position="137"/>
    </location>
</feature>
<evidence type="ECO:0000256" key="1">
    <source>
        <dbReference type="SAM" id="SignalP"/>
    </source>
</evidence>
<sequence length="137" mass="15144">MGVNVPRASTLFLGISAVVADDGTVTISLAIRDNIYLVDFSVQTIKSPGKADENGFIADHVIEAISSYEHANFSKFVGVGLPDNLRSISPSLCSRLWLELDIVPIVLPLDEEREGMEFWDDKHIDEQADSMSRKCMM</sequence>
<dbReference type="PANTHER" id="PTHR47779:SF1">
    <property type="entry name" value="SYNTHASE (CCG-9), PUTATIVE (AFU_ORTHOLOGUE AFUA_3G12100)-RELATED"/>
    <property type="match status" value="1"/>
</dbReference>